<dbReference type="OrthoDB" id="3238794at2759"/>
<evidence type="ECO:0000259" key="1">
    <source>
        <dbReference type="SMART" id="SM01007"/>
    </source>
</evidence>
<evidence type="ECO:0000313" key="3">
    <source>
        <dbReference type="Proteomes" id="UP000799767"/>
    </source>
</evidence>
<dbReference type="FunFam" id="3.40.225.10:FF:000009">
    <property type="entry name" value="Class II aldolase/adducin N-terminal"/>
    <property type="match status" value="1"/>
</dbReference>
<dbReference type="EMBL" id="MU001633">
    <property type="protein sequence ID" value="KAF2485160.1"/>
    <property type="molecule type" value="Genomic_DNA"/>
</dbReference>
<dbReference type="Proteomes" id="UP000799767">
    <property type="component" value="Unassembled WGS sequence"/>
</dbReference>
<reference evidence="2" key="1">
    <citation type="journal article" date="2020" name="Stud. Mycol.">
        <title>101 Dothideomycetes genomes: a test case for predicting lifestyles and emergence of pathogens.</title>
        <authorList>
            <person name="Haridas S."/>
            <person name="Albert R."/>
            <person name="Binder M."/>
            <person name="Bloem J."/>
            <person name="Labutti K."/>
            <person name="Salamov A."/>
            <person name="Andreopoulos B."/>
            <person name="Baker S."/>
            <person name="Barry K."/>
            <person name="Bills G."/>
            <person name="Bluhm B."/>
            <person name="Cannon C."/>
            <person name="Castanera R."/>
            <person name="Culley D."/>
            <person name="Daum C."/>
            <person name="Ezra D."/>
            <person name="Gonzalez J."/>
            <person name="Henrissat B."/>
            <person name="Kuo A."/>
            <person name="Liang C."/>
            <person name="Lipzen A."/>
            <person name="Lutzoni F."/>
            <person name="Magnuson J."/>
            <person name="Mondo S."/>
            <person name="Nolan M."/>
            <person name="Ohm R."/>
            <person name="Pangilinan J."/>
            <person name="Park H.-J."/>
            <person name="Ramirez L."/>
            <person name="Alfaro M."/>
            <person name="Sun H."/>
            <person name="Tritt A."/>
            <person name="Yoshinaga Y."/>
            <person name="Zwiers L.-H."/>
            <person name="Turgeon B."/>
            <person name="Goodwin S."/>
            <person name="Spatafora J."/>
            <person name="Crous P."/>
            <person name="Grigoriev I."/>
        </authorList>
    </citation>
    <scope>NUCLEOTIDE SEQUENCE</scope>
    <source>
        <strain evidence="2">CBS 113389</strain>
    </source>
</reference>
<dbReference type="GO" id="GO:0005856">
    <property type="term" value="C:cytoskeleton"/>
    <property type="evidence" value="ECO:0007669"/>
    <property type="project" value="TreeGrafter"/>
</dbReference>
<protein>
    <submittedName>
        <fullName evidence="2">Class II aldolase/adducin N-terminal</fullName>
    </submittedName>
</protein>
<feature type="domain" description="Class II aldolase/adducin N-terminal" evidence="1">
    <location>
        <begin position="63"/>
        <end position="247"/>
    </location>
</feature>
<dbReference type="InterPro" id="IPR036409">
    <property type="entry name" value="Aldolase_II/adducin_N_sf"/>
</dbReference>
<name>A0A6A6PYG0_9PEZI</name>
<accession>A0A6A6PYG0</accession>
<dbReference type="NCBIfam" id="NF004855">
    <property type="entry name" value="PRK06208.1"/>
    <property type="match status" value="1"/>
</dbReference>
<dbReference type="Pfam" id="PF00596">
    <property type="entry name" value="Aldolase_II"/>
    <property type="match status" value="1"/>
</dbReference>
<dbReference type="InterPro" id="IPR001303">
    <property type="entry name" value="Aldolase_II/adducin_N"/>
</dbReference>
<dbReference type="InterPro" id="IPR051017">
    <property type="entry name" value="Aldolase-II_Adducin_sf"/>
</dbReference>
<dbReference type="AlphaFoldDB" id="A0A6A6PYG0"/>
<keyword evidence="3" id="KW-1185">Reference proteome</keyword>
<dbReference type="SMART" id="SM01007">
    <property type="entry name" value="Aldolase_II"/>
    <property type="match status" value="1"/>
</dbReference>
<dbReference type="PANTHER" id="PTHR10672">
    <property type="entry name" value="ADDUCIN"/>
    <property type="match status" value="1"/>
</dbReference>
<dbReference type="GeneID" id="54473931"/>
<organism evidence="2 3">
    <name type="scientific">Neohortaea acidophila</name>
    <dbReference type="NCBI Taxonomy" id="245834"/>
    <lineage>
        <taxon>Eukaryota</taxon>
        <taxon>Fungi</taxon>
        <taxon>Dikarya</taxon>
        <taxon>Ascomycota</taxon>
        <taxon>Pezizomycotina</taxon>
        <taxon>Dothideomycetes</taxon>
        <taxon>Dothideomycetidae</taxon>
        <taxon>Mycosphaerellales</taxon>
        <taxon>Teratosphaeriaceae</taxon>
        <taxon>Neohortaea</taxon>
    </lineage>
</organism>
<sequence>MAPSAVPITSIDSAPLPVKAANTNGQEVSKKQKSPLEMISQGVSLPGIPTFPSYAEHRQWMLEKMALAFRVFARKGYTEGMSGHISVRDPENPHTFWTNPLGVHFGLLKASDMILVDYDGNAIGGNRSRPANAAGFLIHSAVHKARPDAIAACHTHSPYGKAWSTFCRPLEMLNQDVTYFHGDAQAVYKDFGGVVFTAEEGERLAAALGPKGKGMILRNHGLLTVGGTVDEACYLYTLMERSCQVQLLAEAAAANGVPKVFVPEESARYTFEMSSDPETLYWEAQPDMQWEEHMCNGAHRG</sequence>
<evidence type="ECO:0000313" key="2">
    <source>
        <dbReference type="EMBL" id="KAF2485160.1"/>
    </source>
</evidence>
<dbReference type="PANTHER" id="PTHR10672:SF25">
    <property type="entry name" value="MEIOTICALLY UP-REGULATED GENE 14 PROTEIN"/>
    <property type="match status" value="1"/>
</dbReference>
<proteinExistence type="predicted"/>
<dbReference type="RefSeq" id="XP_033591729.1">
    <property type="nucleotide sequence ID" value="XM_033732929.1"/>
</dbReference>
<dbReference type="SUPFAM" id="SSF53639">
    <property type="entry name" value="AraD/HMP-PK domain-like"/>
    <property type="match status" value="1"/>
</dbReference>
<dbReference type="Gene3D" id="3.40.225.10">
    <property type="entry name" value="Class II aldolase/adducin N-terminal domain"/>
    <property type="match status" value="1"/>
</dbReference>
<gene>
    <name evidence="2" type="ORF">BDY17DRAFT_293037</name>
</gene>
<dbReference type="GO" id="GO:0051015">
    <property type="term" value="F:actin filament binding"/>
    <property type="evidence" value="ECO:0007669"/>
    <property type="project" value="TreeGrafter"/>
</dbReference>